<keyword evidence="3" id="KW-1185">Reference proteome</keyword>
<protein>
    <recommendedName>
        <fullName evidence="1">UPF0758 domain-containing protein</fullName>
    </recommendedName>
</protein>
<dbReference type="Gene3D" id="3.10.450.700">
    <property type="match status" value="1"/>
</dbReference>
<evidence type="ECO:0000259" key="1">
    <source>
        <dbReference type="Pfam" id="PF20582"/>
    </source>
</evidence>
<gene>
    <name evidence="2" type="ORF">SAMN04489864_10947</name>
</gene>
<name>A0A1I2Z7D6_9SPHI</name>
<dbReference type="OrthoDB" id="798376at2"/>
<dbReference type="PANTHER" id="PTHR30471">
    <property type="entry name" value="DNA REPAIR PROTEIN RADC"/>
    <property type="match status" value="1"/>
</dbReference>
<dbReference type="STRING" id="414048.SAMN04489864_10947"/>
<dbReference type="EMBL" id="FOPP01000009">
    <property type="protein sequence ID" value="SFH33772.1"/>
    <property type="molecule type" value="Genomic_DNA"/>
</dbReference>
<dbReference type="PANTHER" id="PTHR30471:SF3">
    <property type="entry name" value="UPF0758 PROTEIN YEES-RELATED"/>
    <property type="match status" value="1"/>
</dbReference>
<feature type="domain" description="UPF0758" evidence="1">
    <location>
        <begin position="97"/>
        <end position="174"/>
    </location>
</feature>
<accession>A0A1I2Z7D6</accession>
<dbReference type="InterPro" id="IPR001405">
    <property type="entry name" value="UPF0758"/>
</dbReference>
<sequence>MKNNNILASENFSCGNKHYFLDFRIAKNNSNYICITRSDSQPDGTYTKQCVRVFEEDFHILIGCMSSLFRSAAYHGEQDVRVKDLYRTNKDRRTTGIKSWEPELRPREKMLVHGREEMSNAELLAMLIGSGTPNETAVDLAGRILDSVGGDLLKLSDMSLDDFCGFAGMGVAKSSSILAAMELAKRMYPMLNVSPVRKMRVSGGAVIRPALG</sequence>
<dbReference type="InterPro" id="IPR046778">
    <property type="entry name" value="UPF0758_N"/>
</dbReference>
<dbReference type="Proteomes" id="UP000199666">
    <property type="component" value="Unassembled WGS sequence"/>
</dbReference>
<proteinExistence type="predicted"/>
<evidence type="ECO:0000313" key="2">
    <source>
        <dbReference type="EMBL" id="SFH33772.1"/>
    </source>
</evidence>
<reference evidence="2 3" key="1">
    <citation type="submission" date="2016-10" db="EMBL/GenBank/DDBJ databases">
        <authorList>
            <person name="de Groot N.N."/>
        </authorList>
    </citation>
    <scope>NUCLEOTIDE SEQUENCE [LARGE SCALE GENOMIC DNA]</scope>
    <source>
        <strain evidence="2 3">DSM 18684</strain>
    </source>
</reference>
<dbReference type="RefSeq" id="WP_090995876.1">
    <property type="nucleotide sequence ID" value="NZ_FOPP01000009.1"/>
</dbReference>
<organism evidence="2 3">
    <name type="scientific">Pedobacter insulae</name>
    <dbReference type="NCBI Taxonomy" id="414048"/>
    <lineage>
        <taxon>Bacteria</taxon>
        <taxon>Pseudomonadati</taxon>
        <taxon>Bacteroidota</taxon>
        <taxon>Sphingobacteriia</taxon>
        <taxon>Sphingobacteriales</taxon>
        <taxon>Sphingobacteriaceae</taxon>
        <taxon>Pedobacter</taxon>
    </lineage>
</organism>
<dbReference type="AlphaFoldDB" id="A0A1I2Z7D6"/>
<dbReference type="Pfam" id="PF20582">
    <property type="entry name" value="UPF0758_N"/>
    <property type="match status" value="1"/>
</dbReference>
<evidence type="ECO:0000313" key="3">
    <source>
        <dbReference type="Proteomes" id="UP000199666"/>
    </source>
</evidence>